<proteinExistence type="predicted"/>
<dbReference type="InterPro" id="IPR012162">
    <property type="entry name" value="PNPase"/>
</dbReference>
<evidence type="ECO:0000256" key="1">
    <source>
        <dbReference type="ARBA" id="ARBA00022884"/>
    </source>
</evidence>
<dbReference type="InterPro" id="IPR027408">
    <property type="entry name" value="PNPase/RNase_PH_dom_sf"/>
</dbReference>
<reference evidence="5" key="1">
    <citation type="journal article" date="2023" name="Insect Mol. Biol.">
        <title>Genome sequencing provides insights into the evolution of gene families encoding plant cell wall-degrading enzymes in longhorned beetles.</title>
        <authorList>
            <person name="Shin N.R."/>
            <person name="Okamura Y."/>
            <person name="Kirsch R."/>
            <person name="Pauchet Y."/>
        </authorList>
    </citation>
    <scope>NUCLEOTIDE SEQUENCE</scope>
    <source>
        <strain evidence="5">MMC_N1</strain>
    </source>
</reference>
<comment type="caution">
    <text evidence="5">The sequence shown here is derived from an EMBL/GenBank/DDBJ whole genome shotgun (WGS) entry which is preliminary data.</text>
</comment>
<dbReference type="EMBL" id="JAPWTJ010000658">
    <property type="protein sequence ID" value="KAJ8976535.1"/>
    <property type="molecule type" value="Genomic_DNA"/>
</dbReference>
<feature type="domain" description="Exoribonuclease phosphorolytic" evidence="3">
    <location>
        <begin position="31"/>
        <end position="95"/>
    </location>
</feature>
<dbReference type="Gene3D" id="1.10.10.400">
    <property type="entry name" value="Polyribonucleotide nucleotidyltransferase, RNA-binding domain"/>
    <property type="match status" value="1"/>
</dbReference>
<dbReference type="InterPro" id="IPR036345">
    <property type="entry name" value="ExoRNase_PH_dom2_sf"/>
</dbReference>
<dbReference type="InterPro" id="IPR036456">
    <property type="entry name" value="PNPase_PH_RNA-bd_sf"/>
</dbReference>
<evidence type="ECO:0000259" key="3">
    <source>
        <dbReference type="Pfam" id="PF03725"/>
    </source>
</evidence>
<protein>
    <submittedName>
        <fullName evidence="5">Uncharacterized protein</fullName>
    </submittedName>
</protein>
<dbReference type="Pfam" id="PF03726">
    <property type="entry name" value="PNPase"/>
    <property type="match status" value="1"/>
</dbReference>
<dbReference type="InterPro" id="IPR015847">
    <property type="entry name" value="ExoRNase_PH_dom2"/>
</dbReference>
<dbReference type="SUPFAM" id="SSF54211">
    <property type="entry name" value="Ribosomal protein S5 domain 2-like"/>
    <property type="match status" value="2"/>
</dbReference>
<dbReference type="Pfam" id="PF01138">
    <property type="entry name" value="RNase_PH"/>
    <property type="match status" value="1"/>
</dbReference>
<evidence type="ECO:0000259" key="4">
    <source>
        <dbReference type="Pfam" id="PF03726"/>
    </source>
</evidence>
<organism evidence="5 6">
    <name type="scientific">Molorchus minor</name>
    <dbReference type="NCBI Taxonomy" id="1323400"/>
    <lineage>
        <taxon>Eukaryota</taxon>
        <taxon>Metazoa</taxon>
        <taxon>Ecdysozoa</taxon>
        <taxon>Arthropoda</taxon>
        <taxon>Hexapoda</taxon>
        <taxon>Insecta</taxon>
        <taxon>Pterygota</taxon>
        <taxon>Neoptera</taxon>
        <taxon>Endopterygota</taxon>
        <taxon>Coleoptera</taxon>
        <taxon>Polyphaga</taxon>
        <taxon>Cucujiformia</taxon>
        <taxon>Chrysomeloidea</taxon>
        <taxon>Cerambycidae</taxon>
        <taxon>Lamiinae</taxon>
        <taxon>Monochamini</taxon>
        <taxon>Molorchus</taxon>
    </lineage>
</organism>
<evidence type="ECO:0000259" key="2">
    <source>
        <dbReference type="Pfam" id="PF01138"/>
    </source>
</evidence>
<dbReference type="InterPro" id="IPR015848">
    <property type="entry name" value="PNPase_PH_RNA-bd_bac/org-type"/>
</dbReference>
<accession>A0ABQ9JG64</accession>
<keyword evidence="6" id="KW-1185">Reference proteome</keyword>
<dbReference type="PANTHER" id="PTHR11252">
    <property type="entry name" value="POLYRIBONUCLEOTIDE NUCLEOTIDYLTRANSFERASE"/>
    <property type="match status" value="1"/>
</dbReference>
<gene>
    <name evidence="5" type="ORF">NQ317_017942</name>
</gene>
<feature type="domain" description="Exoribonuclease phosphorolytic" evidence="2">
    <location>
        <begin position="203"/>
        <end position="244"/>
    </location>
</feature>
<dbReference type="InterPro" id="IPR001247">
    <property type="entry name" value="ExoRNase_PH_dom1"/>
</dbReference>
<dbReference type="InterPro" id="IPR020568">
    <property type="entry name" value="Ribosomal_Su5_D2-typ_SF"/>
</dbReference>
<evidence type="ECO:0000313" key="5">
    <source>
        <dbReference type="EMBL" id="KAJ8976535.1"/>
    </source>
</evidence>
<dbReference type="Gene3D" id="3.30.230.70">
    <property type="entry name" value="GHMP Kinase, N-terminal domain"/>
    <property type="match status" value="2"/>
</dbReference>
<dbReference type="SUPFAM" id="SSF46915">
    <property type="entry name" value="Polynucleotide phosphorylase/guanosine pentaphosphate synthase (PNPase/GPSI), domain 3"/>
    <property type="match status" value="1"/>
</dbReference>
<dbReference type="PANTHER" id="PTHR11252:SF0">
    <property type="entry name" value="POLYRIBONUCLEOTIDE NUCLEOTIDYLTRANSFERASE 1, MITOCHONDRIAL"/>
    <property type="match status" value="1"/>
</dbReference>
<keyword evidence="1" id="KW-0694">RNA-binding</keyword>
<dbReference type="Proteomes" id="UP001162164">
    <property type="component" value="Unassembled WGS sequence"/>
</dbReference>
<sequence length="264" mass="29870">MLAIDGVNNPDIISINAASAALALSDVPWNGPIGAVRVGFIENEVIVNPTRKELQLSSLNLIVSATKLNLVVMLEGQANNILQQDLQKSIKIATKRKKLQKAYGKPKRVLEPLSELSHETVEALKSLTTMRVKEIFKNYTYDKLGRDYALQEVRTDVLEKIRTSFPDLDISVMSDEYNKIVKQIFRDLVFDEQKRCDGREFDELRNIECKVNLYKPLHGSAMFQRGQTQVFCTVTLDSHESAFKTGSVEYVDERCEGKKLLCTL</sequence>
<feature type="domain" description="Polyribonucleotide nucleotidyltransferase RNA-binding" evidence="4">
    <location>
        <begin position="121"/>
        <end position="200"/>
    </location>
</feature>
<name>A0ABQ9JG64_9CUCU</name>
<dbReference type="Pfam" id="PF03725">
    <property type="entry name" value="RNase_PH_C"/>
    <property type="match status" value="1"/>
</dbReference>
<evidence type="ECO:0000313" key="6">
    <source>
        <dbReference type="Proteomes" id="UP001162164"/>
    </source>
</evidence>
<dbReference type="SUPFAM" id="SSF55666">
    <property type="entry name" value="Ribonuclease PH domain 2-like"/>
    <property type="match status" value="1"/>
</dbReference>